<evidence type="ECO:0000313" key="3">
    <source>
        <dbReference type="Proteomes" id="UP000274131"/>
    </source>
</evidence>
<evidence type="ECO:0000313" key="2">
    <source>
        <dbReference type="EMBL" id="VDD86167.1"/>
    </source>
</evidence>
<sequence>MEGRLTAESFALVKNIHINWYIHAIKALMGQVGRQLYEKLTAEEQKILRRCLDKIEDERELVHGARCLIQARKLARLKNIGFDETDVAFLQEKTSDLTEIEKKFTIPESSEEEVTKSYEPATTTPLPEINLEHQPITHNSLSRIKSTLEKQLFREAIKEIQRESSTLSSNDYLFIEQEVSGVGRQIRKKKKDSLEKAKQKLALLSQSNWEAKLKDDSETTPPDSLASLSSAEPTPVSQLIKDLLPFKYRPKRYLDDTRNASKSRRIADLIWSFANGMNPEKGGLKSYKELLKLGQVMEDKKKLPGAKIYEFRLHDIVLNRKKPSRSKRSEKPFPDFLTMTSRLVDALNGHKNRPEDTSFKFLSPRFAPLMPEKVPAKSRLLSPSFLSFYSDDSSDNIASIPKILEKSGLKEQDRDTLMELIMSLSGAGKTVDMMLEVIKKINFFGMGGEIFETTRWLDSLFKKLSKSFNKEQKNDIDMKGFTFLEKQQIKDLLDGHKVKHPQQVGFDLEEYGNMTAQQKYDALWERIEAIAKNTTEVGQHRQKRQISVLNPIILAPYMFAPVTGHSVLGPVVLSPSIFSPLILNPALLGPFILSPGVGNPFILSPYLLTPYILSPLVMAPFILTPYVLSPNIINPYVLSPIILSPYVLSPDILSPATLGGPILSPSVLSPAVLTESVLMANILSPTFMS</sequence>
<evidence type="ECO:0000313" key="4">
    <source>
        <dbReference type="WBParaSite" id="EVEC_0000160201-mRNA-1"/>
    </source>
</evidence>
<dbReference type="EMBL" id="UXUI01007196">
    <property type="protein sequence ID" value="VDD86167.1"/>
    <property type="molecule type" value="Genomic_DNA"/>
</dbReference>
<dbReference type="OrthoDB" id="5917548at2759"/>
<name>A0A0N4UVW5_ENTVE</name>
<reference evidence="2 3" key="2">
    <citation type="submission" date="2018-10" db="EMBL/GenBank/DDBJ databases">
        <authorList>
            <consortium name="Pathogen Informatics"/>
        </authorList>
    </citation>
    <scope>NUCLEOTIDE SEQUENCE [LARGE SCALE GENOMIC DNA]</scope>
</reference>
<proteinExistence type="predicted"/>
<dbReference type="Proteomes" id="UP000274131">
    <property type="component" value="Unassembled WGS sequence"/>
</dbReference>
<dbReference type="AlphaFoldDB" id="A0A0N4UVW5"/>
<protein>
    <submittedName>
        <fullName evidence="4">ULP_PROTEASE domain-containing protein</fullName>
    </submittedName>
</protein>
<reference evidence="4" key="1">
    <citation type="submission" date="2017-02" db="UniProtKB">
        <authorList>
            <consortium name="WormBaseParasite"/>
        </authorList>
    </citation>
    <scope>IDENTIFICATION</scope>
</reference>
<feature type="region of interest" description="Disordered" evidence="1">
    <location>
        <begin position="212"/>
        <end position="232"/>
    </location>
</feature>
<dbReference type="Pfam" id="PF04870">
    <property type="entry name" value="Moulting_cycle"/>
    <property type="match status" value="2"/>
</dbReference>
<accession>A0A0N4UVW5</accession>
<feature type="compositionally biased region" description="Polar residues" evidence="1">
    <location>
        <begin position="219"/>
        <end position="232"/>
    </location>
</feature>
<dbReference type="InterPro" id="IPR006954">
    <property type="entry name" value="Mlt-10-like"/>
</dbReference>
<evidence type="ECO:0000256" key="1">
    <source>
        <dbReference type="SAM" id="MobiDB-lite"/>
    </source>
</evidence>
<keyword evidence="3" id="KW-1185">Reference proteome</keyword>
<dbReference type="PANTHER" id="PTHR21523">
    <property type="match status" value="1"/>
</dbReference>
<gene>
    <name evidence="2" type="ORF">EVEC_LOCUS1310</name>
</gene>
<dbReference type="WBParaSite" id="EVEC_0000160201-mRNA-1">
    <property type="protein sequence ID" value="EVEC_0000160201-mRNA-1"/>
    <property type="gene ID" value="EVEC_0000160201"/>
</dbReference>
<organism evidence="4">
    <name type="scientific">Enterobius vermicularis</name>
    <name type="common">Human pinworm</name>
    <dbReference type="NCBI Taxonomy" id="51028"/>
    <lineage>
        <taxon>Eukaryota</taxon>
        <taxon>Metazoa</taxon>
        <taxon>Ecdysozoa</taxon>
        <taxon>Nematoda</taxon>
        <taxon>Chromadorea</taxon>
        <taxon>Rhabditida</taxon>
        <taxon>Spirurina</taxon>
        <taxon>Oxyuridomorpha</taxon>
        <taxon>Oxyuroidea</taxon>
        <taxon>Oxyuridae</taxon>
        <taxon>Enterobius</taxon>
    </lineage>
</organism>
<dbReference type="STRING" id="51028.A0A0N4UVW5"/>
<dbReference type="PANTHER" id="PTHR21523:SF44">
    <property type="entry name" value="MLT-TEN (MLT-10) RELATED"/>
    <property type="match status" value="1"/>
</dbReference>